<reference evidence="17 18" key="5">
    <citation type="journal article" date="2017" name="BMC Genomics">
        <title>Comparative and functional genomics of the Lactococcus lactis taxon; insights into evolution and niche adaptation.</title>
        <authorList>
            <person name="Kelleher P."/>
            <person name="Bottacini F."/>
            <person name="Mahony J."/>
            <person name="Kilcawley K.N."/>
            <person name="van Sinderen D."/>
        </authorList>
    </citation>
    <scope>NUCLEOTIDE SEQUENCE [LARGE SCALE GENOMIC DNA]</scope>
    <source>
        <strain evidence="3 18">275</strain>
        <strain evidence="4 17">UC11</strain>
    </source>
</reference>
<evidence type="ECO:0000256" key="2">
    <source>
        <dbReference type="HAMAP-Rule" id="MF_01126"/>
    </source>
</evidence>
<proteinExistence type="inferred from homology"/>
<reference evidence="13 14" key="2">
    <citation type="submission" date="2015-10" db="EMBL/GenBank/DDBJ databases">
        <title>Draft Genome Sequences of 11 Lactococcus lactis subspecies cremoris strains.</title>
        <authorList>
            <person name="Wels M."/>
            <person name="Backus L."/>
            <person name="Boekhorst J."/>
            <person name="Dijkstra A."/>
            <person name="Beerthuizen M."/>
            <person name="Kelly W."/>
            <person name="Siezen R."/>
            <person name="Bachmann H."/>
            <person name="Van Hijum S."/>
        </authorList>
    </citation>
    <scope>NUCLEOTIDE SEQUENCE [LARGE SCALE GENOMIC DNA]</scope>
    <source>
        <strain evidence="14">KF282</strain>
        <strain evidence="15">LMG9449</strain>
        <strain evidence="16">M20</strain>
        <strain evidence="13">N42</strain>
    </source>
</reference>
<evidence type="ECO:0000313" key="4">
    <source>
        <dbReference type="EMBL" id="ARE12676.1"/>
    </source>
</evidence>
<evidence type="ECO:0000313" key="15">
    <source>
        <dbReference type="Proteomes" id="UP000053612"/>
    </source>
</evidence>
<dbReference type="Proteomes" id="UP000031847">
    <property type="component" value="Unassembled WGS sequence"/>
</dbReference>
<evidence type="ECO:0000313" key="20">
    <source>
        <dbReference type="Proteomes" id="UP000245919"/>
    </source>
</evidence>
<evidence type="ECO:0000313" key="13">
    <source>
        <dbReference type="Proteomes" id="UP000052991"/>
    </source>
</evidence>
<gene>
    <name evidence="11" type="ORF">CYU10_001372</name>
    <name evidence="6" type="ORF">JCM5805K_2585</name>
    <name evidence="7" type="ORF">KF282_0586</name>
    <name evidence="5" type="ORF">LL14B4_01870</name>
    <name evidence="3" type="ORF">LL275_0397</name>
    <name evidence="4" type="ORF">LLUC11_0340</name>
    <name evidence="8" type="ORF">LMG9449_1047</name>
    <name evidence="9" type="ORF">M20_0332</name>
    <name evidence="10" type="ORF">N42_0297</name>
</gene>
<protein>
    <recommendedName>
        <fullName evidence="2">UPF0298 protein CYU10_001372</fullName>
    </recommendedName>
</protein>
<evidence type="ECO:0000313" key="18">
    <source>
        <dbReference type="Proteomes" id="UP000192085"/>
    </source>
</evidence>
<dbReference type="Proteomes" id="UP000192067">
    <property type="component" value="Chromosome"/>
</dbReference>
<comment type="subcellular location">
    <subcellularLocation>
        <location evidence="2">Cytoplasm</location>
    </subcellularLocation>
</comment>
<evidence type="ECO:0000256" key="1">
    <source>
        <dbReference type="ARBA" id="ARBA00022490"/>
    </source>
</evidence>
<dbReference type="Proteomes" id="UP000053719">
    <property type="component" value="Unassembled WGS sequence"/>
</dbReference>
<dbReference type="Proteomes" id="UP000053612">
    <property type="component" value="Unassembled WGS sequence"/>
</dbReference>
<dbReference type="Proteomes" id="UP000052991">
    <property type="component" value="Unassembled WGS sequence"/>
</dbReference>
<comment type="similarity">
    <text evidence="2">Belongs to the UPF0298 family.</text>
</comment>
<dbReference type="Proteomes" id="UP000192085">
    <property type="component" value="Chromosome"/>
</dbReference>
<reference evidence="6 12" key="1">
    <citation type="submission" date="2015-01" db="EMBL/GenBank/DDBJ databases">
        <title>Lactococcus lactis subsp.lactis JCM 5805 whole genome shotgun sequence.</title>
        <authorList>
            <person name="Fujii T."/>
            <person name="Tomita Y."/>
            <person name="Ikushima S."/>
            <person name="Fujiwara D."/>
        </authorList>
    </citation>
    <scope>NUCLEOTIDE SEQUENCE [LARGE SCALE GENOMIC DNA]</scope>
    <source>
        <strain evidence="6 12">JCM 5805</strain>
    </source>
</reference>
<dbReference type="Proteomes" id="UP000245919">
    <property type="component" value="Chromosome"/>
</dbReference>
<dbReference type="EMBL" id="LKLN01000009">
    <property type="protein sequence ID" value="KSU07790.1"/>
    <property type="molecule type" value="Genomic_DNA"/>
</dbReference>
<evidence type="ECO:0000313" key="11">
    <source>
        <dbReference type="EMBL" id="PLW60392.1"/>
    </source>
</evidence>
<evidence type="ECO:0000313" key="16">
    <source>
        <dbReference type="Proteomes" id="UP000053719"/>
    </source>
</evidence>
<reference evidence="5 20" key="7">
    <citation type="submission" date="2018-03" db="EMBL/GenBank/DDBJ databases">
        <title>Genome sequence of Lactococcus lactis strain 14B4 from almond drupe.</title>
        <authorList>
            <person name="Tran T.D."/>
            <person name="McGarvey J.A."/>
            <person name="Huynh S."/>
            <person name="Parker C.T."/>
        </authorList>
    </citation>
    <scope>NUCLEOTIDE SEQUENCE [LARGE SCALE GENOMIC DNA]</scope>
    <source>
        <strain evidence="5 20">14B4</strain>
    </source>
</reference>
<reference evidence="11" key="4">
    <citation type="submission" date="2016-08" db="EMBL/GenBank/DDBJ databases">
        <title>Genome-wide comparison reveals a probiotic strain Lactococcus lactis WFLU12 isolated from the gastrointestinal tract of olive flounder (Paralichythys olivaceus) harboring genes supporting probiotic action.</title>
        <authorList>
            <person name="Nguyen T.L."/>
        </authorList>
    </citation>
    <scope>NUCLEOTIDE SEQUENCE</scope>
    <source>
        <strain evidence="11">WFLU12</strain>
    </source>
</reference>
<evidence type="ECO:0000313" key="10">
    <source>
        <dbReference type="EMBL" id="KSU29911.1"/>
    </source>
</evidence>
<name>A0A0A7SXX5_LACLL</name>
<keyword evidence="1 2" id="KW-0963">Cytoplasm</keyword>
<evidence type="ECO:0000313" key="14">
    <source>
        <dbReference type="Proteomes" id="UP000053058"/>
    </source>
</evidence>
<dbReference type="EMBL" id="CP015897">
    <property type="protein sequence ID" value="ARD98034.1"/>
    <property type="molecule type" value="Genomic_DNA"/>
</dbReference>
<dbReference type="Pfam" id="PF09902">
    <property type="entry name" value="DUF2129"/>
    <property type="match status" value="1"/>
</dbReference>
<evidence type="ECO:0000313" key="6">
    <source>
        <dbReference type="EMBL" id="GAM81461.1"/>
    </source>
</evidence>
<organism evidence="11 19">
    <name type="scientific">Lactococcus lactis subsp. lactis</name>
    <name type="common">Streptococcus lactis</name>
    <dbReference type="NCBI Taxonomy" id="1360"/>
    <lineage>
        <taxon>Bacteria</taxon>
        <taxon>Bacillati</taxon>
        <taxon>Bacillota</taxon>
        <taxon>Bacilli</taxon>
        <taxon>Lactobacillales</taxon>
        <taxon>Streptococcaceae</taxon>
        <taxon>Lactococcus</taxon>
    </lineage>
</organism>
<evidence type="ECO:0000313" key="12">
    <source>
        <dbReference type="Proteomes" id="UP000031847"/>
    </source>
</evidence>
<dbReference type="EMBL" id="LKLU01000007">
    <property type="protein sequence ID" value="KSU23261.1"/>
    <property type="molecule type" value="Genomic_DNA"/>
</dbReference>
<sequence length="108" mass="12707">MDDIMESIEKKEIRPLFIKERIAVYVYCYSYKGTRQLSKFGDVVYTSQKSNYSLLYVNNENLSDLLSKLKDLKFVKKVRVGHIKELDQNFSEAFAQTNLAVKEEIERL</sequence>
<evidence type="ECO:0000313" key="9">
    <source>
        <dbReference type="EMBL" id="KSU23261.1"/>
    </source>
</evidence>
<evidence type="ECO:0000313" key="7">
    <source>
        <dbReference type="EMBL" id="KSU07790.1"/>
    </source>
</evidence>
<evidence type="ECO:0000313" key="5">
    <source>
        <dbReference type="EMBL" id="AWN65000.1"/>
    </source>
</evidence>
<dbReference type="PATRIC" id="fig|1360.100.peg.293"/>
<evidence type="ECO:0000313" key="17">
    <source>
        <dbReference type="Proteomes" id="UP000192067"/>
    </source>
</evidence>
<dbReference type="HAMAP" id="MF_01126">
    <property type="entry name" value="UPF0298"/>
    <property type="match status" value="1"/>
</dbReference>
<dbReference type="EMBL" id="CP028160">
    <property type="protein sequence ID" value="AWN65000.1"/>
    <property type="molecule type" value="Genomic_DNA"/>
</dbReference>
<dbReference type="EMBL" id="LKLW01000008">
    <property type="protein sequence ID" value="KSU29911.1"/>
    <property type="molecule type" value="Genomic_DNA"/>
</dbReference>
<evidence type="ECO:0000313" key="8">
    <source>
        <dbReference type="EMBL" id="KSU18893.1"/>
    </source>
</evidence>
<dbReference type="InterPro" id="IPR016979">
    <property type="entry name" value="DUF2129"/>
</dbReference>
<dbReference type="EMBL" id="CP015904">
    <property type="protein sequence ID" value="ARE12676.1"/>
    <property type="molecule type" value="Genomic_DNA"/>
</dbReference>
<accession>A0A0A7SXX5</accession>
<dbReference type="Proteomes" id="UP000053058">
    <property type="component" value="Unassembled WGS sequence"/>
</dbReference>
<dbReference type="Proteomes" id="UP000234865">
    <property type="component" value="Unassembled WGS sequence"/>
</dbReference>
<dbReference type="EMBL" id="LKLS01000102">
    <property type="protein sequence ID" value="KSU18893.1"/>
    <property type="molecule type" value="Genomic_DNA"/>
</dbReference>
<evidence type="ECO:0000313" key="19">
    <source>
        <dbReference type="Proteomes" id="UP000234865"/>
    </source>
</evidence>
<dbReference type="EMBL" id="PKRZ01000001">
    <property type="protein sequence ID" value="PLW60392.1"/>
    <property type="molecule type" value="Genomic_DNA"/>
</dbReference>
<dbReference type="EMBL" id="BBSI01000040">
    <property type="protein sequence ID" value="GAM81461.1"/>
    <property type="molecule type" value="Genomic_DNA"/>
</dbReference>
<dbReference type="PIRSF" id="PIRSF031653">
    <property type="entry name" value="UCP031653"/>
    <property type="match status" value="1"/>
</dbReference>
<reference evidence="7" key="6">
    <citation type="journal article" date="2017" name="Genome Announc.">
        <title>Draft Genome Sequences of 24 Lactococcus lactis Strains.</title>
        <authorList>
            <person name="Backus L."/>
            <person name="Wels M."/>
            <person name="Boekhorst J."/>
            <person name="Dijkstra A.R."/>
            <person name="Beerthuyzen M."/>
            <person name="Kelly W.J."/>
            <person name="Siezen R.J."/>
            <person name="van Hijum S.A."/>
            <person name="Bachmann H."/>
        </authorList>
    </citation>
    <scope>NUCLEOTIDE SEQUENCE</scope>
    <source>
        <strain evidence="7">KF282</strain>
        <strain evidence="8">LMG9447</strain>
        <strain evidence="9">M20</strain>
        <strain evidence="10">N42</strain>
    </source>
</reference>
<dbReference type="AlphaFoldDB" id="A0A0A7SXX5"/>
<dbReference type="GO" id="GO:0005737">
    <property type="term" value="C:cytoplasm"/>
    <property type="evidence" value="ECO:0007669"/>
    <property type="project" value="UniProtKB-SubCell"/>
</dbReference>
<evidence type="ECO:0000313" key="3">
    <source>
        <dbReference type="EMBL" id="ARD98034.1"/>
    </source>
</evidence>
<reference evidence="19" key="3">
    <citation type="submission" date="2016-08" db="EMBL/GenBank/DDBJ databases">
        <title>Comparative genomics of Lactococcus lactis strain WFLU12 isolated from the gastrointestinal tract of wild olive flounder (Paralichythys olivaceus).</title>
        <authorList>
            <person name="Nguyen T.L."/>
            <person name="Kim D.-H."/>
        </authorList>
    </citation>
    <scope>NUCLEOTIDE SEQUENCE [LARGE SCALE GENOMIC DNA]</scope>
    <source>
        <strain evidence="19">WFLU12</strain>
    </source>
</reference>